<feature type="transmembrane region" description="Helical" evidence="1">
    <location>
        <begin position="178"/>
        <end position="205"/>
    </location>
</feature>
<reference evidence="2 3" key="1">
    <citation type="journal article" date="2019" name="Int. J. Syst. Evol. Microbiol.">
        <title>The Global Catalogue of Microorganisms (GCM) 10K type strain sequencing project: providing services to taxonomists for standard genome sequencing and annotation.</title>
        <authorList>
            <consortium name="The Broad Institute Genomics Platform"/>
            <consortium name="The Broad Institute Genome Sequencing Center for Infectious Disease"/>
            <person name="Wu L."/>
            <person name="Ma J."/>
        </authorList>
    </citation>
    <scope>NUCLEOTIDE SEQUENCE [LARGE SCALE GENOMIC DNA]</scope>
    <source>
        <strain evidence="2 3">JCM 9383</strain>
    </source>
</reference>
<evidence type="ECO:0000256" key="1">
    <source>
        <dbReference type="SAM" id="Phobius"/>
    </source>
</evidence>
<keyword evidence="1" id="KW-0472">Membrane</keyword>
<dbReference type="Proteomes" id="UP001500979">
    <property type="component" value="Unassembled WGS sequence"/>
</dbReference>
<protein>
    <submittedName>
        <fullName evidence="2">Uncharacterized protein</fullName>
    </submittedName>
</protein>
<keyword evidence="1" id="KW-1133">Transmembrane helix</keyword>
<organism evidence="2 3">
    <name type="scientific">Saccharopolyspora taberi</name>
    <dbReference type="NCBI Taxonomy" id="60895"/>
    <lineage>
        <taxon>Bacteria</taxon>
        <taxon>Bacillati</taxon>
        <taxon>Actinomycetota</taxon>
        <taxon>Actinomycetes</taxon>
        <taxon>Pseudonocardiales</taxon>
        <taxon>Pseudonocardiaceae</taxon>
        <taxon>Saccharopolyspora</taxon>
    </lineage>
</organism>
<feature type="transmembrane region" description="Helical" evidence="1">
    <location>
        <begin position="211"/>
        <end position="234"/>
    </location>
</feature>
<dbReference type="InterPro" id="IPR013324">
    <property type="entry name" value="RNA_pol_sigma_r3/r4-like"/>
</dbReference>
<dbReference type="Gene3D" id="1.10.10.10">
    <property type="entry name" value="Winged helix-like DNA-binding domain superfamily/Winged helix DNA-binding domain"/>
    <property type="match status" value="1"/>
</dbReference>
<dbReference type="InterPro" id="IPR036388">
    <property type="entry name" value="WH-like_DNA-bd_sf"/>
</dbReference>
<keyword evidence="3" id="KW-1185">Reference proteome</keyword>
<feature type="transmembrane region" description="Helical" evidence="1">
    <location>
        <begin position="246"/>
        <end position="265"/>
    </location>
</feature>
<dbReference type="EMBL" id="BAAAUX010000020">
    <property type="protein sequence ID" value="GAA2808789.1"/>
    <property type="molecule type" value="Genomic_DNA"/>
</dbReference>
<dbReference type="RefSeq" id="WP_344683669.1">
    <property type="nucleotide sequence ID" value="NZ_BAAAUX010000020.1"/>
</dbReference>
<feature type="transmembrane region" description="Helical" evidence="1">
    <location>
        <begin position="277"/>
        <end position="295"/>
    </location>
</feature>
<gene>
    <name evidence="2" type="ORF">GCM10010470_50060</name>
</gene>
<name>A0ABN3VJF1_9PSEU</name>
<evidence type="ECO:0000313" key="3">
    <source>
        <dbReference type="Proteomes" id="UP001500979"/>
    </source>
</evidence>
<dbReference type="SUPFAM" id="SSF88659">
    <property type="entry name" value="Sigma3 and sigma4 domains of RNA polymerase sigma factors"/>
    <property type="match status" value="1"/>
</dbReference>
<comment type="caution">
    <text evidence="2">The sequence shown here is derived from an EMBL/GenBank/DDBJ whole genome shotgun (WGS) entry which is preliminary data.</text>
</comment>
<keyword evidence="1" id="KW-0812">Transmembrane</keyword>
<sequence length="307" mass="33751">MTVDELTHDWLVWQKKLRGFAERQLRFYDVPSGRLDADDVVQHTWLALRTAKDPIRHADRYAYQVIKSVVRKAASEGRRFALPSPTADVPEEPAEAHELAREQVWNSPVEHEVLRLERLAKISDIKEVLTLPQRTAVEGTVEHGLSRAEVAARMKVGVGTVSAHRDRGLRKLKSHAQFAGLVALFTLAGFFSGSVLLFVLVRMVLESGYGGMAVVVVAGGGYGLATLHVLYRLIQQIKAATARAEIMAFLVCAMLAGTWAIWWFGLAADGLSMGKGLFMAVVAMIIGGLLLSPALTKNWGEIAIETR</sequence>
<evidence type="ECO:0000313" key="2">
    <source>
        <dbReference type="EMBL" id="GAA2808789.1"/>
    </source>
</evidence>
<proteinExistence type="predicted"/>
<accession>A0ABN3VJF1</accession>